<accession>A0ABS7XG24</accession>
<dbReference type="EMBL" id="JAIQZE010000001">
    <property type="protein sequence ID" value="MBZ9777364.1"/>
    <property type="molecule type" value="Genomic_DNA"/>
</dbReference>
<proteinExistence type="predicted"/>
<reference evidence="2" key="1">
    <citation type="submission" date="2023-07" db="EMBL/GenBank/DDBJ databases">
        <title>Novel species isolated from saline lakes on Tibetan Plateau.</title>
        <authorList>
            <person name="Lu H."/>
        </authorList>
    </citation>
    <scope>NUCLEOTIDE SEQUENCE [LARGE SCALE GENOMIC DNA]</scope>
    <source>
        <strain evidence="2">CAK8W</strain>
    </source>
</reference>
<protein>
    <submittedName>
        <fullName evidence="1">Uncharacterized protein</fullName>
    </submittedName>
</protein>
<sequence length="126" mass="14747">MKLTITLVLVFVFFNEMCSTKEQILIDLVNDDKLKVFFENRRIINLAASSDCKLSSEFKKMFNIKLVSDEKVNALKFNSINIQENCLEVEIQLFSENTIYKAEYGIFEYDSLVLNNSYLIQIRQPK</sequence>
<organism evidence="1 2">
    <name type="scientific">Psychroflexus longus</name>
    <dbReference type="NCBI Taxonomy" id="2873596"/>
    <lineage>
        <taxon>Bacteria</taxon>
        <taxon>Pseudomonadati</taxon>
        <taxon>Bacteroidota</taxon>
        <taxon>Flavobacteriia</taxon>
        <taxon>Flavobacteriales</taxon>
        <taxon>Flavobacteriaceae</taxon>
        <taxon>Psychroflexus</taxon>
    </lineage>
</organism>
<dbReference type="RefSeq" id="WP_224459747.1">
    <property type="nucleotide sequence ID" value="NZ_JAIQZE010000001.1"/>
</dbReference>
<comment type="caution">
    <text evidence="1">The sequence shown here is derived from an EMBL/GenBank/DDBJ whole genome shotgun (WGS) entry which is preliminary data.</text>
</comment>
<gene>
    <name evidence="1" type="ORF">LB452_00380</name>
</gene>
<keyword evidence="2" id="KW-1185">Reference proteome</keyword>
<name>A0ABS7XG24_9FLAO</name>
<evidence type="ECO:0000313" key="1">
    <source>
        <dbReference type="EMBL" id="MBZ9777364.1"/>
    </source>
</evidence>
<dbReference type="Proteomes" id="UP001199314">
    <property type="component" value="Unassembled WGS sequence"/>
</dbReference>
<evidence type="ECO:0000313" key="2">
    <source>
        <dbReference type="Proteomes" id="UP001199314"/>
    </source>
</evidence>